<dbReference type="Pfam" id="PF14100">
    <property type="entry name" value="DUF6807"/>
    <property type="match status" value="1"/>
</dbReference>
<dbReference type="InterPro" id="IPR029475">
    <property type="entry name" value="DUF6807"/>
</dbReference>
<feature type="signal peptide" evidence="1">
    <location>
        <begin position="1"/>
        <end position="22"/>
    </location>
</feature>
<sequence length="668" mass="75743">MMLKSAKALLFLFCTVSMSLSAGSIAQAQSQEIAEFTVHAGENERLNTPVSASLDGIPLGLQTGQELKLYEITDGREELIASQIDADGYDKTLRWILKGKTPAGTQRSFLLKREKESDRSGDDEKAVQFKDDGKSLILMVEDKKVLSYRYAPTPPPEGVSELYTRSGYIHPLWSPEGEVITRIQPSDHYHHYGIWNPWTKTNFEGREIDFWNLGDGEGTVRHKSLPTTIEGDVYGGFEAFLNHVDLKAETPDSEKVALNEKWEIKVWNADPEQGIWLVDFVSRLNPATKSPLTIKAYRYQGFSLRATEKWDDDTATLLTSKGKDKSNGNATRARWTDINGVSETESGTSGILFMTHPGNQNFPEQLRIWPEGANGGEENVYFNFNPAQEQDWKLKPGNSYSLKYRMMVYDGKIKPADAERYWQDFGNPPRVEVQKKVLKDSRVLVYTKNGEGYVHENIPNSIEAIEELGNKYDFTVDASEDPADFTEENLKKYDALIFSNTNNDIFNTPEQEEALQNYMKSGGNFVGIHSTSGAERDWPWFWSLVGGTFHRHAPFQEFTVNVTDKTHPSTSFLPNNWVREDECYYLKQLNPNINVLLHADMTTVEDEEKGEYPGQVYGDKFPLAWYHEFEGGRSWYTTLGHSVEDYDDPVFIKHILGGIEWAVSGGSL</sequence>
<dbReference type="EMBL" id="JAJNDC010000001">
    <property type="protein sequence ID" value="MCW9711488.1"/>
    <property type="molecule type" value="Genomic_DNA"/>
</dbReference>
<reference evidence="3 4" key="1">
    <citation type="submission" date="2021-11" db="EMBL/GenBank/DDBJ databases">
        <title>Aliifidinibius sp. nov., a new bacterium isolated from saline soil.</title>
        <authorList>
            <person name="Galisteo C."/>
            <person name="De La Haba R."/>
            <person name="Sanchez-Porro C."/>
            <person name="Ventosa A."/>
        </authorList>
    </citation>
    <scope>NUCLEOTIDE SEQUENCE [LARGE SCALE GENOMIC DNA]</scope>
    <source>
        <strain evidence="3 4">KACC 190600</strain>
    </source>
</reference>
<gene>
    <name evidence="3" type="ORF">LQ318_01110</name>
</gene>
<dbReference type="Pfam" id="PF06283">
    <property type="entry name" value="ThuA"/>
    <property type="match status" value="1"/>
</dbReference>
<proteinExistence type="predicted"/>
<comment type="caution">
    <text evidence="3">The sequence shown here is derived from an EMBL/GenBank/DDBJ whole genome shotgun (WGS) entry which is preliminary data.</text>
</comment>
<accession>A0ABT3PUI4</accession>
<dbReference type="InterPro" id="IPR029062">
    <property type="entry name" value="Class_I_gatase-like"/>
</dbReference>
<dbReference type="SUPFAM" id="SSF52317">
    <property type="entry name" value="Class I glutamine amidotransferase-like"/>
    <property type="match status" value="1"/>
</dbReference>
<dbReference type="PANTHER" id="PTHR40469">
    <property type="entry name" value="SECRETED GLYCOSYL HYDROLASE"/>
    <property type="match status" value="1"/>
</dbReference>
<evidence type="ECO:0000256" key="1">
    <source>
        <dbReference type="SAM" id="SignalP"/>
    </source>
</evidence>
<keyword evidence="1" id="KW-0732">Signal</keyword>
<dbReference type="PANTHER" id="PTHR40469:SF2">
    <property type="entry name" value="GALACTOSE-BINDING DOMAIN-LIKE SUPERFAMILY PROTEIN"/>
    <property type="match status" value="1"/>
</dbReference>
<protein>
    <submittedName>
        <fullName evidence="3">ThuA domain-containing protein</fullName>
    </submittedName>
</protein>
<dbReference type="RefSeq" id="WP_265786745.1">
    <property type="nucleotide sequence ID" value="NZ_BAABRS010000001.1"/>
</dbReference>
<feature type="domain" description="ThuA-like" evidence="2">
    <location>
        <begin position="442"/>
        <end position="662"/>
    </location>
</feature>
<name>A0ABT3PUI4_9BACT</name>
<keyword evidence="4" id="KW-1185">Reference proteome</keyword>
<evidence type="ECO:0000313" key="3">
    <source>
        <dbReference type="EMBL" id="MCW9711488.1"/>
    </source>
</evidence>
<dbReference type="InterPro" id="IPR029010">
    <property type="entry name" value="ThuA-like"/>
</dbReference>
<organism evidence="3 4">
    <name type="scientific">Fodinibius salicampi</name>
    <dbReference type="NCBI Taxonomy" id="1920655"/>
    <lineage>
        <taxon>Bacteria</taxon>
        <taxon>Pseudomonadati</taxon>
        <taxon>Balneolota</taxon>
        <taxon>Balneolia</taxon>
        <taxon>Balneolales</taxon>
        <taxon>Balneolaceae</taxon>
        <taxon>Fodinibius</taxon>
    </lineage>
</organism>
<evidence type="ECO:0000313" key="4">
    <source>
        <dbReference type="Proteomes" id="UP001207337"/>
    </source>
</evidence>
<dbReference type="Proteomes" id="UP001207337">
    <property type="component" value="Unassembled WGS sequence"/>
</dbReference>
<feature type="chain" id="PRO_5045053112" evidence="1">
    <location>
        <begin position="23"/>
        <end position="668"/>
    </location>
</feature>
<dbReference type="Gene3D" id="3.40.50.880">
    <property type="match status" value="1"/>
</dbReference>
<evidence type="ECO:0000259" key="2">
    <source>
        <dbReference type="Pfam" id="PF06283"/>
    </source>
</evidence>